<proteinExistence type="predicted"/>
<name>A0A2H1GN55_ZYMTR</name>
<evidence type="ECO:0000313" key="3">
    <source>
        <dbReference type="Proteomes" id="UP000245764"/>
    </source>
</evidence>
<dbReference type="Proteomes" id="UP000245764">
    <property type="component" value="Chromosome 7"/>
</dbReference>
<accession>A0A2H1GN55</accession>
<protein>
    <submittedName>
        <fullName evidence="2">Uncharacterized protein</fullName>
    </submittedName>
</protein>
<feature type="signal peptide" evidence="1">
    <location>
        <begin position="1"/>
        <end position="17"/>
    </location>
</feature>
<reference evidence="3" key="1">
    <citation type="submission" date="2017-05" db="EMBL/GenBank/DDBJ databases">
        <authorList>
            <person name="Song R."/>
            <person name="Chenine A.L."/>
            <person name="Ruprecht R.M."/>
        </authorList>
    </citation>
    <scope>NUCLEOTIDE SEQUENCE [LARGE SCALE GENOMIC DNA]</scope>
</reference>
<evidence type="ECO:0000256" key="1">
    <source>
        <dbReference type="SAM" id="SignalP"/>
    </source>
</evidence>
<evidence type="ECO:0000313" key="2">
    <source>
        <dbReference type="EMBL" id="SMR55014.1"/>
    </source>
</evidence>
<dbReference type="AlphaFoldDB" id="A0A2H1GN55"/>
<dbReference type="EMBL" id="LT854259">
    <property type="protein sequence ID" value="SMR55014.1"/>
    <property type="molecule type" value="Genomic_DNA"/>
</dbReference>
<keyword evidence="1" id="KW-0732">Signal</keyword>
<organism evidence="2 3">
    <name type="scientific">Zymoseptoria tritici ST99CH_1E4</name>
    <dbReference type="NCBI Taxonomy" id="1276532"/>
    <lineage>
        <taxon>Eukaryota</taxon>
        <taxon>Fungi</taxon>
        <taxon>Dikarya</taxon>
        <taxon>Ascomycota</taxon>
        <taxon>Pezizomycotina</taxon>
        <taxon>Dothideomycetes</taxon>
        <taxon>Dothideomycetidae</taxon>
        <taxon>Mycosphaerellales</taxon>
        <taxon>Mycosphaerellaceae</taxon>
        <taxon>Zymoseptoria</taxon>
    </lineage>
</organism>
<gene>
    <name evidence="2" type="ORF">ZT1E4_G7361</name>
</gene>
<feature type="chain" id="PRO_5013830006" evidence="1">
    <location>
        <begin position="18"/>
        <end position="75"/>
    </location>
</feature>
<sequence length="75" mass="7735">MNIFQLSVLLSMAAAAALPDGDEPPYCPASCYAGAGDQPLRCTAFDCNVYVCAGLTCGYDGTYCNPRPDGSADCA</sequence>